<proteinExistence type="predicted"/>
<accession>A0ABW6SX57</accession>
<dbReference type="Pfam" id="PF01565">
    <property type="entry name" value="FAD_binding_4"/>
    <property type="match status" value="1"/>
</dbReference>
<evidence type="ECO:0000313" key="5">
    <source>
        <dbReference type="EMBL" id="MFF3668220.1"/>
    </source>
</evidence>
<feature type="region of interest" description="Disordered" evidence="3">
    <location>
        <begin position="283"/>
        <end position="312"/>
    </location>
</feature>
<feature type="domain" description="FAD-binding PCMH-type" evidence="4">
    <location>
        <begin position="27"/>
        <end position="206"/>
    </location>
</feature>
<evidence type="ECO:0000256" key="2">
    <source>
        <dbReference type="ARBA" id="ARBA00022827"/>
    </source>
</evidence>
<keyword evidence="2" id="KW-0274">FAD</keyword>
<dbReference type="InterPro" id="IPR016169">
    <property type="entry name" value="FAD-bd_PCMH_sub2"/>
</dbReference>
<evidence type="ECO:0000313" key="6">
    <source>
        <dbReference type="Proteomes" id="UP001602013"/>
    </source>
</evidence>
<dbReference type="InterPro" id="IPR016164">
    <property type="entry name" value="FAD-linked_Oxase-like_C"/>
</dbReference>
<dbReference type="EMBL" id="JBIASD010000014">
    <property type="protein sequence ID" value="MFF3668220.1"/>
    <property type="molecule type" value="Genomic_DNA"/>
</dbReference>
<dbReference type="InterPro" id="IPR036318">
    <property type="entry name" value="FAD-bd_PCMH-like_sf"/>
</dbReference>
<organism evidence="5 6">
    <name type="scientific">Microtetraspora malaysiensis</name>
    <dbReference type="NCBI Taxonomy" id="161358"/>
    <lineage>
        <taxon>Bacteria</taxon>
        <taxon>Bacillati</taxon>
        <taxon>Actinomycetota</taxon>
        <taxon>Actinomycetes</taxon>
        <taxon>Streptosporangiales</taxon>
        <taxon>Streptosporangiaceae</taxon>
        <taxon>Microtetraspora</taxon>
    </lineage>
</organism>
<keyword evidence="6" id="KW-1185">Reference proteome</keyword>
<comment type="caution">
    <text evidence="5">The sequence shown here is derived from an EMBL/GenBank/DDBJ whole genome shotgun (WGS) entry which is preliminary data.</text>
</comment>
<sequence>MNGATGPGAALAAAGVTIRPAGPDDAVAGVTPRWVALPETTREIAAVMRVSAAHDLAVVVAGAGTTLHWGRPPERCDVLIDTCRLNEILEHEAGDLVVRVQAGVPVETLAEALAAKGQELALDPPLEGGTVGGLLAAGLAGPRALRYGTARDLLIGITIVLADGTIAKAGGKVVKNVAGYDLGKLFTGSYGTLGVIADATFRLHPLPAARAWVVWPDAAPDEVLAVVPAVTASQAEPSAVELDRPAPDGPCAVAVLVEGAAAAERAQAVRDLLGEKARVADKPPRWWGRLPEPGRPGPGPSSEPGGRSGGDGVLVEIRTVPSRLPGLFAGALARTDAAVRGSLASAVLRMALPAETDPAAVAALVSALRADLADAGRVVVLSAPEPVVRRVDPWGHVGGLALMRRIKDRFDPDRRMSPGRFVGGI</sequence>
<dbReference type="InterPro" id="IPR016166">
    <property type="entry name" value="FAD-bd_PCMH"/>
</dbReference>
<keyword evidence="1" id="KW-0285">Flavoprotein</keyword>
<dbReference type="SUPFAM" id="SSF56176">
    <property type="entry name" value="FAD-binding/transporter-associated domain-like"/>
    <property type="match status" value="1"/>
</dbReference>
<evidence type="ECO:0000256" key="1">
    <source>
        <dbReference type="ARBA" id="ARBA00022630"/>
    </source>
</evidence>
<dbReference type="PROSITE" id="PS51387">
    <property type="entry name" value="FAD_PCMH"/>
    <property type="match status" value="1"/>
</dbReference>
<dbReference type="SUPFAM" id="SSF55103">
    <property type="entry name" value="FAD-linked oxidases, C-terminal domain"/>
    <property type="match status" value="1"/>
</dbReference>
<protein>
    <submittedName>
        <fullName evidence="5">FAD-binding oxidoreductase</fullName>
    </submittedName>
</protein>
<name>A0ABW6SX57_9ACTN</name>
<evidence type="ECO:0000259" key="4">
    <source>
        <dbReference type="PROSITE" id="PS51387"/>
    </source>
</evidence>
<dbReference type="PANTHER" id="PTHR11748">
    <property type="entry name" value="D-LACTATE DEHYDROGENASE"/>
    <property type="match status" value="1"/>
</dbReference>
<dbReference type="Proteomes" id="UP001602013">
    <property type="component" value="Unassembled WGS sequence"/>
</dbReference>
<dbReference type="InterPro" id="IPR006094">
    <property type="entry name" value="Oxid_FAD_bind_N"/>
</dbReference>
<reference evidence="5 6" key="1">
    <citation type="submission" date="2024-10" db="EMBL/GenBank/DDBJ databases">
        <title>The Natural Products Discovery Center: Release of the First 8490 Sequenced Strains for Exploring Actinobacteria Biosynthetic Diversity.</title>
        <authorList>
            <person name="Kalkreuter E."/>
            <person name="Kautsar S.A."/>
            <person name="Yang D."/>
            <person name="Bader C.D."/>
            <person name="Teijaro C.N."/>
            <person name="Fluegel L."/>
            <person name="Davis C.M."/>
            <person name="Simpson J.R."/>
            <person name="Lauterbach L."/>
            <person name="Steele A.D."/>
            <person name="Gui C."/>
            <person name="Meng S."/>
            <person name="Li G."/>
            <person name="Viehrig K."/>
            <person name="Ye F."/>
            <person name="Su P."/>
            <person name="Kiefer A.F."/>
            <person name="Nichols A."/>
            <person name="Cepeda A.J."/>
            <person name="Yan W."/>
            <person name="Fan B."/>
            <person name="Jiang Y."/>
            <person name="Adhikari A."/>
            <person name="Zheng C.-J."/>
            <person name="Schuster L."/>
            <person name="Cowan T.M."/>
            <person name="Smanski M.J."/>
            <person name="Chevrette M.G."/>
            <person name="De Carvalho L.P.S."/>
            <person name="Shen B."/>
        </authorList>
    </citation>
    <scope>NUCLEOTIDE SEQUENCE [LARGE SCALE GENOMIC DNA]</scope>
    <source>
        <strain evidence="5 6">NPDC002173</strain>
    </source>
</reference>
<dbReference type="RefSeq" id="WP_387413666.1">
    <property type="nucleotide sequence ID" value="NZ_JBIASD010000014.1"/>
</dbReference>
<dbReference type="PANTHER" id="PTHR11748:SF103">
    <property type="entry name" value="GLYCOLATE OXIDASE SUBUNIT GLCE"/>
    <property type="match status" value="1"/>
</dbReference>
<evidence type="ECO:0000256" key="3">
    <source>
        <dbReference type="SAM" id="MobiDB-lite"/>
    </source>
</evidence>
<gene>
    <name evidence="5" type="ORF">ACFYXI_21785</name>
</gene>
<dbReference type="Gene3D" id="3.30.465.10">
    <property type="match status" value="1"/>
</dbReference>